<dbReference type="PANTHER" id="PTHR16295">
    <property type="entry name" value="TRAF-TYPE ZINC FINGER PROTEIN-RELATED"/>
    <property type="match status" value="1"/>
</dbReference>
<dbReference type="Proteomes" id="UP001054889">
    <property type="component" value="Unassembled WGS sequence"/>
</dbReference>
<keyword evidence="2" id="KW-1185">Reference proteome</keyword>
<accession>A0AAV5DCM0</accession>
<name>A0AAV5DCM0_ELECO</name>
<dbReference type="InterPro" id="IPR013083">
    <property type="entry name" value="Znf_RING/FYVE/PHD"/>
</dbReference>
<organism evidence="1 2">
    <name type="scientific">Eleusine coracana subsp. coracana</name>
    <dbReference type="NCBI Taxonomy" id="191504"/>
    <lineage>
        <taxon>Eukaryota</taxon>
        <taxon>Viridiplantae</taxon>
        <taxon>Streptophyta</taxon>
        <taxon>Embryophyta</taxon>
        <taxon>Tracheophyta</taxon>
        <taxon>Spermatophyta</taxon>
        <taxon>Magnoliopsida</taxon>
        <taxon>Liliopsida</taxon>
        <taxon>Poales</taxon>
        <taxon>Poaceae</taxon>
        <taxon>PACMAD clade</taxon>
        <taxon>Chloridoideae</taxon>
        <taxon>Cynodonteae</taxon>
        <taxon>Eleusininae</taxon>
        <taxon>Eleusine</taxon>
    </lineage>
</organism>
<reference evidence="1" key="1">
    <citation type="journal article" date="2018" name="DNA Res.">
        <title>Multiple hybrid de novo genome assembly of finger millet, an orphan allotetraploid crop.</title>
        <authorList>
            <person name="Hatakeyama M."/>
            <person name="Aluri S."/>
            <person name="Balachadran M.T."/>
            <person name="Sivarajan S.R."/>
            <person name="Patrignani A."/>
            <person name="Gruter S."/>
            <person name="Poveda L."/>
            <person name="Shimizu-Inatsugi R."/>
            <person name="Baeten J."/>
            <person name="Francoijs K.J."/>
            <person name="Nataraja K.N."/>
            <person name="Reddy Y.A.N."/>
            <person name="Phadnis S."/>
            <person name="Ravikumar R.L."/>
            <person name="Schlapbach R."/>
            <person name="Sreeman S.M."/>
            <person name="Shimizu K.K."/>
        </authorList>
    </citation>
    <scope>NUCLEOTIDE SEQUENCE</scope>
</reference>
<evidence type="ECO:0000313" key="1">
    <source>
        <dbReference type="EMBL" id="GJN07842.1"/>
    </source>
</evidence>
<dbReference type="AlphaFoldDB" id="A0AAV5DCM0"/>
<dbReference type="PANTHER" id="PTHR16295:SF31">
    <property type="entry name" value="OS03G0356652 PROTEIN"/>
    <property type="match status" value="1"/>
</dbReference>
<evidence type="ECO:0000313" key="2">
    <source>
        <dbReference type="Proteomes" id="UP001054889"/>
    </source>
</evidence>
<reference evidence="1" key="2">
    <citation type="submission" date="2021-12" db="EMBL/GenBank/DDBJ databases">
        <title>Resequencing data analysis of finger millet.</title>
        <authorList>
            <person name="Hatakeyama M."/>
            <person name="Aluri S."/>
            <person name="Balachadran M.T."/>
            <person name="Sivarajan S.R."/>
            <person name="Poveda L."/>
            <person name="Shimizu-Inatsugi R."/>
            <person name="Schlapbach R."/>
            <person name="Sreeman S.M."/>
            <person name="Shimizu K.K."/>
        </authorList>
    </citation>
    <scope>NUCLEOTIDE SEQUENCE</scope>
</reference>
<dbReference type="Gene3D" id="3.30.40.10">
    <property type="entry name" value="Zinc/RING finger domain, C3HC4 (zinc finger)"/>
    <property type="match status" value="2"/>
</dbReference>
<gene>
    <name evidence="1" type="primary">ga25709</name>
    <name evidence="1" type="ORF">PR202_ga25709</name>
</gene>
<dbReference type="EMBL" id="BQKI01000015">
    <property type="protein sequence ID" value="GJN07842.1"/>
    <property type="molecule type" value="Genomic_DNA"/>
</dbReference>
<evidence type="ECO:0008006" key="3">
    <source>
        <dbReference type="Google" id="ProtNLM"/>
    </source>
</evidence>
<sequence length="264" mass="29152">MAAAVADSDPAAPATSICVHCQREIPSSNIDLHSVHCARNLQKCQHCGEMVPRKLIDEHYDENHAPLNCSLCKETIERESWDLHKSEKCPQRMVACEYCEFELPAVDLYEHQVAAVAVGPWVAPIVVSADWLDCCCCWASCFSTSMMSSSSSSSGVSLTRCPVLFDGTNFRDWTPHLQIHMRRLHLWGFLSGEFSCPPHPTPLAQPVLPVEPPAPSLDATATQKTKYDRLLAAHDSQVARLQTAYDGYLGIIPVHIIKAGLSSR</sequence>
<comment type="caution">
    <text evidence="1">The sequence shown here is derived from an EMBL/GenBank/DDBJ whole genome shotgun (WGS) entry which is preliminary data.</text>
</comment>
<dbReference type="InterPro" id="IPR051986">
    <property type="entry name" value="Innate_Immune_Apopt_Reg"/>
</dbReference>
<dbReference type="GO" id="GO:0005739">
    <property type="term" value="C:mitochondrion"/>
    <property type="evidence" value="ECO:0007669"/>
    <property type="project" value="TreeGrafter"/>
</dbReference>
<proteinExistence type="predicted"/>
<protein>
    <recommendedName>
        <fullName evidence="3">TRAF-type domain-containing protein</fullName>
    </recommendedName>
</protein>